<accession>A0A2N5TNI4</accession>
<proteinExistence type="predicted"/>
<keyword evidence="2" id="KW-1185">Reference proteome</keyword>
<organism evidence="1 2">
    <name type="scientific">Puccinia coronata f. sp. avenae</name>
    <dbReference type="NCBI Taxonomy" id="200324"/>
    <lineage>
        <taxon>Eukaryota</taxon>
        <taxon>Fungi</taxon>
        <taxon>Dikarya</taxon>
        <taxon>Basidiomycota</taxon>
        <taxon>Pucciniomycotina</taxon>
        <taxon>Pucciniomycetes</taxon>
        <taxon>Pucciniales</taxon>
        <taxon>Pucciniaceae</taxon>
        <taxon>Puccinia</taxon>
    </lineage>
</organism>
<sequence length="116" mass="12780">MKKPALSSLIIPQIRPTSTILARYTSTSHDQEDSSAWEMLPNVGFNQFGDNICAANWDLPMDTDTSSSMNLPSDPTYYPVDSSSRFLETCIPPSSSSSLEPLASFGLPIPNFTRKF</sequence>
<dbReference type="AlphaFoldDB" id="A0A2N5TNI4"/>
<evidence type="ECO:0000313" key="1">
    <source>
        <dbReference type="EMBL" id="PLW27056.1"/>
    </source>
</evidence>
<gene>
    <name evidence="1" type="ORF">PCANC_22054</name>
</gene>
<evidence type="ECO:0000313" key="2">
    <source>
        <dbReference type="Proteomes" id="UP000235388"/>
    </source>
</evidence>
<protein>
    <submittedName>
        <fullName evidence="1">Uncharacterized protein</fullName>
    </submittedName>
</protein>
<dbReference type="EMBL" id="PGCJ01000507">
    <property type="protein sequence ID" value="PLW27056.1"/>
    <property type="molecule type" value="Genomic_DNA"/>
</dbReference>
<name>A0A2N5TNI4_9BASI</name>
<comment type="caution">
    <text evidence="1">The sequence shown here is derived from an EMBL/GenBank/DDBJ whole genome shotgun (WGS) entry which is preliminary data.</text>
</comment>
<dbReference type="Proteomes" id="UP000235388">
    <property type="component" value="Unassembled WGS sequence"/>
</dbReference>
<reference evidence="1 2" key="1">
    <citation type="submission" date="2017-11" db="EMBL/GenBank/DDBJ databases">
        <title>De novo assembly and phasing of dikaryotic genomes from two isolates of Puccinia coronata f. sp. avenae, the causal agent of oat crown rust.</title>
        <authorList>
            <person name="Miller M.E."/>
            <person name="Zhang Y."/>
            <person name="Omidvar V."/>
            <person name="Sperschneider J."/>
            <person name="Schwessinger B."/>
            <person name="Raley C."/>
            <person name="Palmer J.M."/>
            <person name="Garnica D."/>
            <person name="Upadhyaya N."/>
            <person name="Rathjen J."/>
            <person name="Taylor J.M."/>
            <person name="Park R.F."/>
            <person name="Dodds P.N."/>
            <person name="Hirsch C.D."/>
            <person name="Kianian S.F."/>
            <person name="Figueroa M."/>
        </authorList>
    </citation>
    <scope>NUCLEOTIDE SEQUENCE [LARGE SCALE GENOMIC DNA]</scope>
    <source>
        <strain evidence="1">12NC29</strain>
    </source>
</reference>